<evidence type="ECO:0000313" key="2">
    <source>
        <dbReference type="EMBL" id="KAF7376703.1"/>
    </source>
</evidence>
<reference evidence="2" key="1">
    <citation type="submission" date="2020-05" db="EMBL/GenBank/DDBJ databases">
        <title>Mycena genomes resolve the evolution of fungal bioluminescence.</title>
        <authorList>
            <person name="Tsai I.J."/>
        </authorList>
    </citation>
    <scope>NUCLEOTIDE SEQUENCE</scope>
    <source>
        <strain evidence="2">160909Yilan</strain>
    </source>
</reference>
<keyword evidence="1" id="KW-0175">Coiled coil</keyword>
<dbReference type="Proteomes" id="UP000623467">
    <property type="component" value="Unassembled WGS sequence"/>
</dbReference>
<dbReference type="SUPFAM" id="SSF52047">
    <property type="entry name" value="RNI-like"/>
    <property type="match status" value="1"/>
</dbReference>
<sequence>MASPFASHLGTNYCPKDDELLKIRAFLVEPTRRLRRLDDEIAELQKSIDKLAEERHSLQTYVDGHKALISPARRLPLDVIQEIFVACIPTHRNCVMSASEAPVLLGRICSSWRAISLTTPHLWARLHIVEPLRGRYGVTDAQIDAKVEQRLAIAKMWLERSGQCPLSISLQSGWGKDDLIPHTPPSPLETGSGQFLQVLIPFAARWQHIRFTFPPFVLAAIAHLTAADVPILKSAAFDPHLRFPPAFVSWEHLGLLSGPRLTSFCAMGSGSNLQSLRAIRWHQLTELTIGGDPWETPMTSETLLHILSQCNQLQTCSVVAHDAGHLNPMSHSQHPLVELPLLHTFTLNCGTFHCSVLDRLSIPQLRDFTLCGFYNSSLAPFFGLCMRLETVRVDSNSFIKSTLQESLRALPATLLHLTIRDDAMLRGPSELALLDDDVLELLTPTPGFSGAHVVCPILETLTITHCCTISDAILLRFVTGRMAMTHSDPKALKRVEVEFKRPMMQDIMPALAPFITRGLHAAISYCTPSATQLSPLAGIGGCAAAMV</sequence>
<dbReference type="AlphaFoldDB" id="A0A8H6ZD06"/>
<protein>
    <recommendedName>
        <fullName evidence="4">F-box domain-containing protein</fullName>
    </recommendedName>
</protein>
<proteinExistence type="predicted"/>
<comment type="caution">
    <text evidence="2">The sequence shown here is derived from an EMBL/GenBank/DDBJ whole genome shotgun (WGS) entry which is preliminary data.</text>
</comment>
<organism evidence="2 3">
    <name type="scientific">Mycena sanguinolenta</name>
    <dbReference type="NCBI Taxonomy" id="230812"/>
    <lineage>
        <taxon>Eukaryota</taxon>
        <taxon>Fungi</taxon>
        <taxon>Dikarya</taxon>
        <taxon>Basidiomycota</taxon>
        <taxon>Agaricomycotina</taxon>
        <taxon>Agaricomycetes</taxon>
        <taxon>Agaricomycetidae</taxon>
        <taxon>Agaricales</taxon>
        <taxon>Marasmiineae</taxon>
        <taxon>Mycenaceae</taxon>
        <taxon>Mycena</taxon>
    </lineage>
</organism>
<evidence type="ECO:0000256" key="1">
    <source>
        <dbReference type="SAM" id="Coils"/>
    </source>
</evidence>
<dbReference type="Gene3D" id="3.80.10.10">
    <property type="entry name" value="Ribonuclease Inhibitor"/>
    <property type="match status" value="1"/>
</dbReference>
<evidence type="ECO:0008006" key="4">
    <source>
        <dbReference type="Google" id="ProtNLM"/>
    </source>
</evidence>
<accession>A0A8H6ZD06</accession>
<dbReference type="OrthoDB" id="3365698at2759"/>
<dbReference type="InterPro" id="IPR032675">
    <property type="entry name" value="LRR_dom_sf"/>
</dbReference>
<dbReference type="EMBL" id="JACAZH010000001">
    <property type="protein sequence ID" value="KAF7376703.1"/>
    <property type="molecule type" value="Genomic_DNA"/>
</dbReference>
<evidence type="ECO:0000313" key="3">
    <source>
        <dbReference type="Proteomes" id="UP000623467"/>
    </source>
</evidence>
<gene>
    <name evidence="2" type="ORF">MSAN_00087300</name>
</gene>
<name>A0A8H6ZD06_9AGAR</name>
<keyword evidence="3" id="KW-1185">Reference proteome</keyword>
<feature type="coiled-coil region" evidence="1">
    <location>
        <begin position="34"/>
        <end position="61"/>
    </location>
</feature>